<dbReference type="NCBIfam" id="TIGR03560">
    <property type="entry name" value="F420_Rv1855c"/>
    <property type="match status" value="1"/>
</dbReference>
<dbReference type="EMBL" id="BMGP01000007">
    <property type="protein sequence ID" value="GGF39200.1"/>
    <property type="molecule type" value="Genomic_DNA"/>
</dbReference>
<gene>
    <name evidence="6" type="ORF">GCM10011399_35100</name>
</gene>
<name>A0A917BE29_9MICO</name>
<dbReference type="SUPFAM" id="SSF51679">
    <property type="entry name" value="Bacterial luciferase-like"/>
    <property type="match status" value="1"/>
</dbReference>
<dbReference type="InterPro" id="IPR011251">
    <property type="entry name" value="Luciferase-like_dom"/>
</dbReference>
<sequence>MQLRIFTEPQMGASYDDLLAVAQATERLGFDAFFRSDHYLTMGGDGLPGPTDAWTSLAGLARETSRIKLGTLVSSVTYRYPGILAIQVAQVDQMSGGRAELGLGTGWFKAEHEAYGIPFPEKRFDLLEEQLAIVTGLWSTPVGETYSFDGTHYQLTDSPALPKPVQSPLPVIVGGNGPSRTPKLAARFAAEYNQAFPELANIARQFGRVRAACEAVGREPDSLVYSAALVIATGSTEAKFGRRAAAIGREPAELREHGISGTAAEVIDRIGWLREQGVERLYLQVLDLTDLEHLDFIASEIAPHLDAALPAAHASGTAHIVAAPLQ</sequence>
<evidence type="ECO:0000256" key="3">
    <source>
        <dbReference type="ARBA" id="ARBA00023002"/>
    </source>
</evidence>
<keyword evidence="2" id="KW-0288">FMN</keyword>
<dbReference type="InterPro" id="IPR036661">
    <property type="entry name" value="Luciferase-like_sf"/>
</dbReference>
<dbReference type="InterPro" id="IPR019952">
    <property type="entry name" value="F420_OxRdatse_Rv1855c_pred"/>
</dbReference>
<evidence type="ECO:0000313" key="6">
    <source>
        <dbReference type="EMBL" id="GGF39200.1"/>
    </source>
</evidence>
<proteinExistence type="predicted"/>
<accession>A0A917BE29</accession>
<dbReference type="InterPro" id="IPR050172">
    <property type="entry name" value="SsuD_RutA_monooxygenase"/>
</dbReference>
<dbReference type="Pfam" id="PF00296">
    <property type="entry name" value="Bac_luciferase"/>
    <property type="match status" value="1"/>
</dbReference>
<evidence type="ECO:0000259" key="5">
    <source>
        <dbReference type="Pfam" id="PF00296"/>
    </source>
</evidence>
<dbReference type="PANTHER" id="PTHR42847:SF4">
    <property type="entry name" value="ALKANESULFONATE MONOOXYGENASE-RELATED"/>
    <property type="match status" value="1"/>
</dbReference>
<dbReference type="Gene3D" id="3.20.20.30">
    <property type="entry name" value="Luciferase-like domain"/>
    <property type="match status" value="1"/>
</dbReference>
<keyword evidence="4" id="KW-0503">Monooxygenase</keyword>
<dbReference type="RefSeq" id="WP_188680681.1">
    <property type="nucleotide sequence ID" value="NZ_BMGP01000007.1"/>
</dbReference>
<dbReference type="Proteomes" id="UP000598775">
    <property type="component" value="Unassembled WGS sequence"/>
</dbReference>
<evidence type="ECO:0000256" key="1">
    <source>
        <dbReference type="ARBA" id="ARBA00022630"/>
    </source>
</evidence>
<dbReference type="GO" id="GO:0046306">
    <property type="term" value="P:alkanesulfonate catabolic process"/>
    <property type="evidence" value="ECO:0007669"/>
    <property type="project" value="TreeGrafter"/>
</dbReference>
<evidence type="ECO:0000313" key="7">
    <source>
        <dbReference type="Proteomes" id="UP000598775"/>
    </source>
</evidence>
<comment type="caution">
    <text evidence="6">The sequence shown here is derived from an EMBL/GenBank/DDBJ whole genome shotgun (WGS) entry which is preliminary data.</text>
</comment>
<dbReference type="AlphaFoldDB" id="A0A917BE29"/>
<keyword evidence="1" id="KW-0285">Flavoprotein</keyword>
<evidence type="ECO:0000256" key="4">
    <source>
        <dbReference type="ARBA" id="ARBA00023033"/>
    </source>
</evidence>
<keyword evidence="3" id="KW-0560">Oxidoreductase</keyword>
<feature type="domain" description="Luciferase-like" evidence="5">
    <location>
        <begin position="8"/>
        <end position="266"/>
    </location>
</feature>
<protein>
    <submittedName>
        <fullName evidence="6">LLM class F420-dependent oxidoreductase</fullName>
    </submittedName>
</protein>
<dbReference type="GO" id="GO:0008726">
    <property type="term" value="F:alkanesulfonate monooxygenase activity"/>
    <property type="evidence" value="ECO:0007669"/>
    <property type="project" value="TreeGrafter"/>
</dbReference>
<reference evidence="6 7" key="1">
    <citation type="journal article" date="2014" name="Int. J. Syst. Evol. Microbiol.">
        <title>Complete genome sequence of Corynebacterium casei LMG S-19264T (=DSM 44701T), isolated from a smear-ripened cheese.</title>
        <authorList>
            <consortium name="US DOE Joint Genome Institute (JGI-PGF)"/>
            <person name="Walter F."/>
            <person name="Albersmeier A."/>
            <person name="Kalinowski J."/>
            <person name="Ruckert C."/>
        </authorList>
    </citation>
    <scope>NUCLEOTIDE SEQUENCE [LARGE SCALE GENOMIC DNA]</scope>
    <source>
        <strain evidence="6 7">CGMCC 1.12976</strain>
    </source>
</reference>
<keyword evidence="7" id="KW-1185">Reference proteome</keyword>
<dbReference type="PANTHER" id="PTHR42847">
    <property type="entry name" value="ALKANESULFONATE MONOOXYGENASE"/>
    <property type="match status" value="1"/>
</dbReference>
<evidence type="ECO:0000256" key="2">
    <source>
        <dbReference type="ARBA" id="ARBA00022643"/>
    </source>
</evidence>
<organism evidence="6 7">
    <name type="scientific">Subtercola lobariae</name>
    <dbReference type="NCBI Taxonomy" id="1588641"/>
    <lineage>
        <taxon>Bacteria</taxon>
        <taxon>Bacillati</taxon>
        <taxon>Actinomycetota</taxon>
        <taxon>Actinomycetes</taxon>
        <taxon>Micrococcales</taxon>
        <taxon>Microbacteriaceae</taxon>
        <taxon>Subtercola</taxon>
    </lineage>
</organism>